<sequence length="301" mass="32720">MRIPAVGTRVMIRYRLPAGSERPMTDVLGELVAAGSTLTVRTKHGEDVEVDPGDIVVLKALPPRPVRTADIRKLEYAAALAWPGTEQRWLDGWLLRAADGHTHRGNSAVPLGFDADARALPAIVQWYAERGLTPWLSVPDRLFRLTQGQPPHLETVVLTRSLDSVPDVASVRLDPSPDPEWMRIYEREVPIEVLTAVVDGVVTFASIAGAAVGRGAVTAAPDGGRWLGMSAVRVHPEHRRRGHARRLCAALLGWGASHGAAQAYVQVLADNAAALALYESMGFAVQHRSRYIDARRISPSL</sequence>
<dbReference type="Gene3D" id="3.40.630.30">
    <property type="match status" value="1"/>
</dbReference>
<dbReference type="InterPro" id="IPR056935">
    <property type="entry name" value="Rv0428c-like_C"/>
</dbReference>
<comment type="caution">
    <text evidence="1">The sequence shown here is derived from an EMBL/GenBank/DDBJ whole genome shotgun (WGS) entry which is preliminary data.</text>
</comment>
<gene>
    <name evidence="1" type="ORF">C731_0609</name>
</gene>
<name>K5BH55_MYCHD</name>
<dbReference type="STRING" id="1122247.GCA_000379865_01545"/>
<dbReference type="SUPFAM" id="SSF55729">
    <property type="entry name" value="Acyl-CoA N-acyltransferases (Nat)"/>
    <property type="match status" value="1"/>
</dbReference>
<dbReference type="PROSITE" id="PS51186">
    <property type="entry name" value="GNAT"/>
    <property type="match status" value="1"/>
</dbReference>
<dbReference type="OrthoDB" id="9775595at2"/>
<dbReference type="RefSeq" id="WP_005624436.1">
    <property type="nucleotide sequence ID" value="NZ_AMRA01000016.1"/>
</dbReference>
<dbReference type="Pfam" id="PF24553">
    <property type="entry name" value="Rv0428c_C"/>
    <property type="match status" value="1"/>
</dbReference>
<proteinExistence type="predicted"/>
<accession>K5BH55</accession>
<dbReference type="InterPro" id="IPR000182">
    <property type="entry name" value="GNAT_dom"/>
</dbReference>
<evidence type="ECO:0000313" key="2">
    <source>
        <dbReference type="Proteomes" id="UP000006265"/>
    </source>
</evidence>
<evidence type="ECO:0000313" key="1">
    <source>
        <dbReference type="EMBL" id="EKF25372.1"/>
    </source>
</evidence>
<dbReference type="InterPro" id="IPR056934">
    <property type="entry name" value="SH3_Rv0428c"/>
</dbReference>
<dbReference type="AlphaFoldDB" id="K5BH55"/>
<dbReference type="Proteomes" id="UP000006265">
    <property type="component" value="Unassembled WGS sequence"/>
</dbReference>
<keyword evidence="2" id="KW-1185">Reference proteome</keyword>
<dbReference type="CDD" id="cd04301">
    <property type="entry name" value="NAT_SF"/>
    <property type="match status" value="1"/>
</dbReference>
<protein>
    <submittedName>
        <fullName evidence="1">Acetyltransferase family protein</fullName>
    </submittedName>
</protein>
<dbReference type="GO" id="GO:0016747">
    <property type="term" value="F:acyltransferase activity, transferring groups other than amino-acyl groups"/>
    <property type="evidence" value="ECO:0007669"/>
    <property type="project" value="InterPro"/>
</dbReference>
<organism evidence="1 2">
    <name type="scientific">Mycolicibacterium hassiacum (strain DSM 44199 / CIP 105218 / JCM 12690 / 3849)</name>
    <name type="common">Mycobacterium hassiacum</name>
    <dbReference type="NCBI Taxonomy" id="1122247"/>
    <lineage>
        <taxon>Bacteria</taxon>
        <taxon>Bacillati</taxon>
        <taxon>Actinomycetota</taxon>
        <taxon>Actinomycetes</taxon>
        <taxon>Mycobacteriales</taxon>
        <taxon>Mycobacteriaceae</taxon>
        <taxon>Mycolicibacterium</taxon>
    </lineage>
</organism>
<dbReference type="PATRIC" id="fig|1122247.3.peg.585"/>
<dbReference type="PANTHER" id="PTHR43072">
    <property type="entry name" value="N-ACETYLTRANSFERASE"/>
    <property type="match status" value="1"/>
</dbReference>
<reference evidence="1 2" key="1">
    <citation type="journal article" date="2012" name="J. Bacteriol.">
        <title>Genome sequence of Mycobacterium hassiacum DSM 44199, a rare source of heat-stable mycobacterial proteins.</title>
        <authorList>
            <person name="Tiago I."/>
            <person name="Maranha A."/>
            <person name="Mendes V."/>
            <person name="Alarico S."/>
            <person name="Moynihan P.J."/>
            <person name="Clarke A.J."/>
            <person name="Macedo-Ribeiro S."/>
            <person name="Pereira P.J."/>
            <person name="Empadinhas N."/>
        </authorList>
    </citation>
    <scope>NUCLEOTIDE SEQUENCE [LARGE SCALE GENOMIC DNA]</scope>
    <source>
        <strain evidence="2">DSM 44199 / CIP 105218 / JCM 12690 / 3849</strain>
    </source>
</reference>
<keyword evidence="1" id="KW-0808">Transferase</keyword>
<dbReference type="eggNOG" id="COG0456">
    <property type="taxonomic scope" value="Bacteria"/>
</dbReference>
<dbReference type="Pfam" id="PF24551">
    <property type="entry name" value="SH3_Rv0428c"/>
    <property type="match status" value="1"/>
</dbReference>
<dbReference type="InterPro" id="IPR016181">
    <property type="entry name" value="Acyl_CoA_acyltransferase"/>
</dbReference>
<dbReference type="EMBL" id="AMRA01000016">
    <property type="protein sequence ID" value="EKF25372.1"/>
    <property type="molecule type" value="Genomic_DNA"/>
</dbReference>